<accession>A0AAN9R9X1</accession>
<sequence length="72" mass="8246">MEVRVLKCTGIEIIGVMSPASISMFLVSTLSLRLPPPPCRHPHRHEARLHRESLWLPPRTNSRACSKCFIRK</sequence>
<dbReference type="Proteomes" id="UP001367508">
    <property type="component" value="Unassembled WGS sequence"/>
</dbReference>
<dbReference type="EMBL" id="JAYMYQ010000001">
    <property type="protein sequence ID" value="KAK7363199.1"/>
    <property type="molecule type" value="Genomic_DNA"/>
</dbReference>
<organism evidence="1 2">
    <name type="scientific">Canavalia gladiata</name>
    <name type="common">Sword bean</name>
    <name type="synonym">Dolichos gladiatus</name>
    <dbReference type="NCBI Taxonomy" id="3824"/>
    <lineage>
        <taxon>Eukaryota</taxon>
        <taxon>Viridiplantae</taxon>
        <taxon>Streptophyta</taxon>
        <taxon>Embryophyta</taxon>
        <taxon>Tracheophyta</taxon>
        <taxon>Spermatophyta</taxon>
        <taxon>Magnoliopsida</taxon>
        <taxon>eudicotyledons</taxon>
        <taxon>Gunneridae</taxon>
        <taxon>Pentapetalae</taxon>
        <taxon>rosids</taxon>
        <taxon>fabids</taxon>
        <taxon>Fabales</taxon>
        <taxon>Fabaceae</taxon>
        <taxon>Papilionoideae</taxon>
        <taxon>50 kb inversion clade</taxon>
        <taxon>NPAAA clade</taxon>
        <taxon>indigoferoid/millettioid clade</taxon>
        <taxon>Phaseoleae</taxon>
        <taxon>Canavalia</taxon>
    </lineage>
</organism>
<keyword evidence="2" id="KW-1185">Reference proteome</keyword>
<evidence type="ECO:0000313" key="2">
    <source>
        <dbReference type="Proteomes" id="UP001367508"/>
    </source>
</evidence>
<comment type="caution">
    <text evidence="1">The sequence shown here is derived from an EMBL/GenBank/DDBJ whole genome shotgun (WGS) entry which is preliminary data.</text>
</comment>
<name>A0AAN9R9X1_CANGL</name>
<gene>
    <name evidence="1" type="ORF">VNO77_05331</name>
</gene>
<dbReference type="AlphaFoldDB" id="A0AAN9R9X1"/>
<protein>
    <submittedName>
        <fullName evidence="1">Uncharacterized protein</fullName>
    </submittedName>
</protein>
<reference evidence="1 2" key="1">
    <citation type="submission" date="2024-01" db="EMBL/GenBank/DDBJ databases">
        <title>The genomes of 5 underutilized Papilionoideae crops provide insights into root nodulation and disease resistanc.</title>
        <authorList>
            <person name="Jiang F."/>
        </authorList>
    </citation>
    <scope>NUCLEOTIDE SEQUENCE [LARGE SCALE GENOMIC DNA]</scope>
    <source>
        <strain evidence="1">LVBAO_FW01</strain>
        <tissue evidence="1">Leaves</tissue>
    </source>
</reference>
<proteinExistence type="predicted"/>
<evidence type="ECO:0000313" key="1">
    <source>
        <dbReference type="EMBL" id="KAK7363199.1"/>
    </source>
</evidence>